<evidence type="ECO:0000256" key="5">
    <source>
        <dbReference type="PROSITE-ProRule" id="PRU00552"/>
    </source>
</evidence>
<dbReference type="CDD" id="cd18787">
    <property type="entry name" value="SF2_C_DEAD"/>
    <property type="match status" value="1"/>
</dbReference>
<evidence type="ECO:0000259" key="7">
    <source>
        <dbReference type="PROSITE" id="PS51192"/>
    </source>
</evidence>
<dbReference type="InterPro" id="IPR001650">
    <property type="entry name" value="Helicase_C-like"/>
</dbReference>
<dbReference type="InterPro" id="IPR011545">
    <property type="entry name" value="DEAD/DEAH_box_helicase_dom"/>
</dbReference>
<gene>
    <name evidence="10" type="ORF">AK88_04039</name>
</gene>
<evidence type="ECO:0000256" key="1">
    <source>
        <dbReference type="ARBA" id="ARBA00022741"/>
    </source>
</evidence>
<evidence type="ECO:0008006" key="12">
    <source>
        <dbReference type="Google" id="ProtNLM"/>
    </source>
</evidence>
<reference evidence="10 11" key="1">
    <citation type="submission" date="2014-03" db="EMBL/GenBank/DDBJ databases">
        <title>The Genome Sequence of Plasmodium fragile nilgiri.</title>
        <authorList>
            <consortium name="The Broad Institute Genomics Platform"/>
            <consortium name="The Broad Institute Genome Sequencing Center for Infectious Disease"/>
            <person name="Neafsey D."/>
            <person name="Duraisingh M."/>
            <person name="Young S.K."/>
            <person name="Zeng Q."/>
            <person name="Gargeya S."/>
            <person name="Abouelleil A."/>
            <person name="Alvarado L."/>
            <person name="Chapman S.B."/>
            <person name="Gainer-Dewar J."/>
            <person name="Goldberg J."/>
            <person name="Griggs A."/>
            <person name="Gujja S."/>
            <person name="Hansen M."/>
            <person name="Howarth C."/>
            <person name="Imamovic A."/>
            <person name="Larimer J."/>
            <person name="Pearson M."/>
            <person name="Poon T.W."/>
            <person name="Priest M."/>
            <person name="Roberts A."/>
            <person name="Saif S."/>
            <person name="Shea T."/>
            <person name="Sykes S."/>
            <person name="Wortman J."/>
            <person name="Nusbaum C."/>
            <person name="Birren B."/>
        </authorList>
    </citation>
    <scope>NUCLEOTIDE SEQUENCE [LARGE SCALE GENOMIC DNA]</scope>
    <source>
        <strain evidence="11">nilgiri</strain>
    </source>
</reference>
<name>A0A0D9QGX9_PLAFR</name>
<evidence type="ECO:0000313" key="11">
    <source>
        <dbReference type="Proteomes" id="UP000054561"/>
    </source>
</evidence>
<evidence type="ECO:0000313" key="10">
    <source>
        <dbReference type="EMBL" id="KJP86320.1"/>
    </source>
</evidence>
<dbReference type="Gene3D" id="3.40.50.300">
    <property type="entry name" value="P-loop containing nucleotide triphosphate hydrolases"/>
    <property type="match status" value="2"/>
</dbReference>
<dbReference type="GO" id="GO:0016787">
    <property type="term" value="F:hydrolase activity"/>
    <property type="evidence" value="ECO:0007669"/>
    <property type="project" value="UniProtKB-KW"/>
</dbReference>
<feature type="short sequence motif" description="Q motif" evidence="5">
    <location>
        <begin position="68"/>
        <end position="96"/>
    </location>
</feature>
<feature type="domain" description="DEAD-box RNA helicase Q" evidence="9">
    <location>
        <begin position="68"/>
        <end position="96"/>
    </location>
</feature>
<evidence type="ECO:0000256" key="2">
    <source>
        <dbReference type="ARBA" id="ARBA00022801"/>
    </source>
</evidence>
<feature type="domain" description="Helicase ATP-binding" evidence="7">
    <location>
        <begin position="99"/>
        <end position="305"/>
    </location>
</feature>
<keyword evidence="1" id="KW-0547">Nucleotide-binding</keyword>
<evidence type="ECO:0000256" key="4">
    <source>
        <dbReference type="ARBA" id="ARBA00022840"/>
    </source>
</evidence>
<dbReference type="OMA" id="IMIFTDT"/>
<dbReference type="SMART" id="SM00487">
    <property type="entry name" value="DEXDc"/>
    <property type="match status" value="1"/>
</dbReference>
<dbReference type="VEuPathDB" id="PlasmoDB:AK88_04039"/>
<dbReference type="Pfam" id="PF00270">
    <property type="entry name" value="DEAD"/>
    <property type="match status" value="1"/>
</dbReference>
<dbReference type="OrthoDB" id="10261904at2759"/>
<feature type="compositionally biased region" description="Basic and acidic residues" evidence="6">
    <location>
        <begin position="46"/>
        <end position="58"/>
    </location>
</feature>
<dbReference type="AlphaFoldDB" id="A0A0D9QGX9"/>
<dbReference type="PROSITE" id="PS51194">
    <property type="entry name" value="HELICASE_CTER"/>
    <property type="match status" value="1"/>
</dbReference>
<evidence type="ECO:0000256" key="6">
    <source>
        <dbReference type="SAM" id="MobiDB-lite"/>
    </source>
</evidence>
<dbReference type="PANTHER" id="PTHR47959:SF24">
    <property type="entry name" value="ATP-DEPENDENT RNA HELICASE"/>
    <property type="match status" value="1"/>
</dbReference>
<evidence type="ECO:0000259" key="8">
    <source>
        <dbReference type="PROSITE" id="PS51194"/>
    </source>
</evidence>
<dbReference type="InterPro" id="IPR027417">
    <property type="entry name" value="P-loop_NTPase"/>
</dbReference>
<keyword evidence="3" id="KW-0347">Helicase</keyword>
<dbReference type="GeneID" id="24269353"/>
<dbReference type="PANTHER" id="PTHR47959">
    <property type="entry name" value="ATP-DEPENDENT RNA HELICASE RHLE-RELATED"/>
    <property type="match status" value="1"/>
</dbReference>
<evidence type="ECO:0000256" key="3">
    <source>
        <dbReference type="ARBA" id="ARBA00022806"/>
    </source>
</evidence>
<dbReference type="Pfam" id="PF00271">
    <property type="entry name" value="Helicase_C"/>
    <property type="match status" value="1"/>
</dbReference>
<accession>A0A0D9QGX9</accession>
<dbReference type="EMBL" id="KQ001696">
    <property type="protein sequence ID" value="KJP86320.1"/>
    <property type="molecule type" value="Genomic_DNA"/>
</dbReference>
<evidence type="ECO:0000259" key="9">
    <source>
        <dbReference type="PROSITE" id="PS51195"/>
    </source>
</evidence>
<keyword evidence="11" id="KW-1185">Reference proteome</keyword>
<dbReference type="GO" id="GO:0005524">
    <property type="term" value="F:ATP binding"/>
    <property type="evidence" value="ECO:0007669"/>
    <property type="project" value="UniProtKB-KW"/>
</dbReference>
<dbReference type="SMART" id="SM00490">
    <property type="entry name" value="HELICc"/>
    <property type="match status" value="1"/>
</dbReference>
<dbReference type="Proteomes" id="UP000054561">
    <property type="component" value="Unassembled WGS sequence"/>
</dbReference>
<dbReference type="PROSITE" id="PS51192">
    <property type="entry name" value="HELICASE_ATP_BIND_1"/>
    <property type="match status" value="1"/>
</dbReference>
<keyword evidence="4" id="KW-0067">ATP-binding</keyword>
<dbReference type="GO" id="GO:0003676">
    <property type="term" value="F:nucleic acid binding"/>
    <property type="evidence" value="ECO:0007669"/>
    <property type="project" value="InterPro"/>
</dbReference>
<dbReference type="RefSeq" id="XP_012337072.1">
    <property type="nucleotide sequence ID" value="XM_012481649.1"/>
</dbReference>
<dbReference type="GO" id="GO:0005829">
    <property type="term" value="C:cytosol"/>
    <property type="evidence" value="ECO:0007669"/>
    <property type="project" value="TreeGrafter"/>
</dbReference>
<dbReference type="GO" id="GO:0003724">
    <property type="term" value="F:RNA helicase activity"/>
    <property type="evidence" value="ECO:0007669"/>
    <property type="project" value="InterPro"/>
</dbReference>
<proteinExistence type="predicted"/>
<feature type="domain" description="Helicase C-terminal" evidence="8">
    <location>
        <begin position="317"/>
        <end position="479"/>
    </location>
</feature>
<dbReference type="SUPFAM" id="SSF52540">
    <property type="entry name" value="P-loop containing nucleoside triphosphate hydrolases"/>
    <property type="match status" value="1"/>
</dbReference>
<dbReference type="InterPro" id="IPR014014">
    <property type="entry name" value="RNA_helicase_DEAD_Q_motif"/>
</dbReference>
<protein>
    <recommendedName>
        <fullName evidence="12">ATP-dependent RNA helicase DBP8</fullName>
    </recommendedName>
</protein>
<keyword evidence="2" id="KW-0378">Hydrolase</keyword>
<sequence>MTDGRKIKRTGEKKGRGNPPLLLLRHSKLRKLFYIRMYLKRKRREARSSNRHRDDEGNSRSGHTAPPVTFEELGVEDWLVKVSKTVQISHPTKIQQLCLPLIMKGHNVIGTSETGTGKTICYCWGILQELNKNSFGVFAIVLLPTRELVVQVVEQFLLYGYRIGIKILSCIGGSSLIEQRRGVLAKPHVIVGTPGRTSDIMENCVDVTNCFKRLKFFVLDEADLLLQKCYETKLEVILRSLPKRGDSTSASCAAAGGSHIAAVGGSGSGLGGASGGGRRTLLFSSTITDSLKLLANCFPQDNLILVNANKKQKPLKNLDQRYIYVDEIAQMTYLVYLLRKKLPDQSGIIFTDNSYRCELIYTVLCMLGGFSAESIHSSKDPKKRLGALSKIKNGGCKILVATDIISRGIDIPKTSFVINFDFPNDSVLYVHRVGRTARANRKGVAVSFVDKRDVNSFNNVMKMMKGALKPWRLKKKEVLQDMFKVGRVLKKAELLLEEREDARREHRRMQKFVHRAM</sequence>
<feature type="region of interest" description="Disordered" evidence="6">
    <location>
        <begin position="1"/>
        <end position="21"/>
    </location>
</feature>
<dbReference type="InterPro" id="IPR014001">
    <property type="entry name" value="Helicase_ATP-bd"/>
</dbReference>
<dbReference type="PROSITE" id="PS51195">
    <property type="entry name" value="Q_MOTIF"/>
    <property type="match status" value="1"/>
</dbReference>
<organism evidence="10 11">
    <name type="scientific">Plasmodium fragile</name>
    <dbReference type="NCBI Taxonomy" id="5857"/>
    <lineage>
        <taxon>Eukaryota</taxon>
        <taxon>Sar</taxon>
        <taxon>Alveolata</taxon>
        <taxon>Apicomplexa</taxon>
        <taxon>Aconoidasida</taxon>
        <taxon>Haemosporida</taxon>
        <taxon>Plasmodiidae</taxon>
        <taxon>Plasmodium</taxon>
        <taxon>Plasmodium (Plasmodium)</taxon>
    </lineage>
</organism>
<feature type="region of interest" description="Disordered" evidence="6">
    <location>
        <begin position="44"/>
        <end position="67"/>
    </location>
</feature>
<dbReference type="InterPro" id="IPR050079">
    <property type="entry name" value="DEAD_box_RNA_helicase"/>
</dbReference>